<feature type="transmembrane region" description="Helical" evidence="1">
    <location>
        <begin position="34"/>
        <end position="53"/>
    </location>
</feature>
<sequence length="63" mass="7149">MAIRFLAYALPYLGLLTIFLAFPVFMLFLKILDWQTALVIAALNLSALVFIMIENQNAERSIT</sequence>
<name>A0A2Z3JGF5_9DEIO</name>
<dbReference type="EMBL" id="CP029494">
    <property type="protein sequence ID" value="AWN24075.1"/>
    <property type="molecule type" value="Genomic_DNA"/>
</dbReference>
<reference evidence="2 3" key="1">
    <citation type="submission" date="2018-05" db="EMBL/GenBank/DDBJ databases">
        <title>Complete Genome Sequence of Deinococcus sp. strain 17bor-2.</title>
        <authorList>
            <person name="Srinivasan S."/>
        </authorList>
    </citation>
    <scope>NUCLEOTIDE SEQUENCE [LARGE SCALE GENOMIC DNA]</scope>
    <source>
        <strain evidence="2 3">17bor-2</strain>
    </source>
</reference>
<evidence type="ECO:0000256" key="1">
    <source>
        <dbReference type="SAM" id="Phobius"/>
    </source>
</evidence>
<dbReference type="AlphaFoldDB" id="A0A2Z3JGF5"/>
<keyword evidence="1" id="KW-0472">Membrane</keyword>
<keyword evidence="1" id="KW-0812">Transmembrane</keyword>
<keyword evidence="3" id="KW-1185">Reference proteome</keyword>
<feature type="transmembrane region" description="Helical" evidence="1">
    <location>
        <begin position="7"/>
        <end position="28"/>
    </location>
</feature>
<proteinExistence type="predicted"/>
<evidence type="ECO:0000313" key="2">
    <source>
        <dbReference type="EMBL" id="AWN24075.1"/>
    </source>
</evidence>
<dbReference type="KEGG" id="dez:DKM44_13215"/>
<keyword evidence="1" id="KW-1133">Transmembrane helix</keyword>
<dbReference type="Proteomes" id="UP000245368">
    <property type="component" value="Chromosome"/>
</dbReference>
<evidence type="ECO:0000313" key="3">
    <source>
        <dbReference type="Proteomes" id="UP000245368"/>
    </source>
</evidence>
<organism evidence="2 3">
    <name type="scientific">Deinococcus irradiatisoli</name>
    <dbReference type="NCBI Taxonomy" id="2202254"/>
    <lineage>
        <taxon>Bacteria</taxon>
        <taxon>Thermotogati</taxon>
        <taxon>Deinococcota</taxon>
        <taxon>Deinococci</taxon>
        <taxon>Deinococcales</taxon>
        <taxon>Deinococcaceae</taxon>
        <taxon>Deinococcus</taxon>
    </lineage>
</organism>
<gene>
    <name evidence="2" type="ORF">DKM44_13215</name>
</gene>
<protein>
    <submittedName>
        <fullName evidence="2">Uncharacterized protein</fullName>
    </submittedName>
</protein>
<accession>A0A2Z3JGF5</accession>